<proteinExistence type="predicted"/>
<evidence type="ECO:0000313" key="2">
    <source>
        <dbReference type="EMBL" id="SOV80404.1"/>
    </source>
</evidence>
<organism evidence="2 3">
    <name type="scientific">Plasmodium reichenowi</name>
    <dbReference type="NCBI Taxonomy" id="5854"/>
    <lineage>
        <taxon>Eukaryota</taxon>
        <taxon>Sar</taxon>
        <taxon>Alveolata</taxon>
        <taxon>Apicomplexa</taxon>
        <taxon>Aconoidasida</taxon>
        <taxon>Haemosporida</taxon>
        <taxon>Plasmodiidae</taxon>
        <taxon>Plasmodium</taxon>
        <taxon>Plasmodium (Laverania)</taxon>
    </lineage>
</organism>
<sequence>MFLGYNKLYLVIIFIYLQILSVKTYDYNKYSKNTAVNLIPLQTLTKMYKYNSQNEDIIRNNLLTKEFNKYQYLLNYELSHDKLKKNKNIKNNYKKCSNYSDNVFKKFNKLFSSTTKNIFKFYKKLFSYSPQILHFSKDNNNTSDLLIYNLLFFIFFGIPFILILTFIIM</sequence>
<feature type="transmembrane region" description="Helical" evidence="1">
    <location>
        <begin position="6"/>
        <end position="22"/>
    </location>
</feature>
<reference evidence="2 3" key="1">
    <citation type="submission" date="2016-09" db="EMBL/GenBank/DDBJ databases">
        <authorList>
            <consortium name="Pathogen Informatics"/>
        </authorList>
    </citation>
    <scope>NUCLEOTIDE SEQUENCE [LARGE SCALE GENOMIC DNA]</scope>
</reference>
<evidence type="ECO:0000313" key="3">
    <source>
        <dbReference type="Proteomes" id="UP000240500"/>
    </source>
</evidence>
<dbReference type="AlphaFoldDB" id="A0A2P9DHD5"/>
<keyword evidence="1" id="KW-1133">Transmembrane helix</keyword>
<evidence type="ECO:0000256" key="1">
    <source>
        <dbReference type="SAM" id="Phobius"/>
    </source>
</evidence>
<dbReference type="VEuPathDB" id="PlasmoDB:PRG01_1145900"/>
<gene>
    <name evidence="2" type="ORF">PRG01_1145900</name>
</gene>
<keyword evidence="1" id="KW-0472">Membrane</keyword>
<dbReference type="EMBL" id="LT969574">
    <property type="protein sequence ID" value="SOV80404.1"/>
    <property type="molecule type" value="Genomic_DNA"/>
</dbReference>
<dbReference type="OrthoDB" id="377219at2759"/>
<dbReference type="Proteomes" id="UP000240500">
    <property type="component" value="Chromosome 11"/>
</dbReference>
<feature type="transmembrane region" description="Helical" evidence="1">
    <location>
        <begin position="145"/>
        <end position="168"/>
    </location>
</feature>
<accession>A0A2P9DHD5</accession>
<dbReference type="VEuPathDB" id="PlasmoDB:PRCDC_1369400"/>
<keyword evidence="1" id="KW-0812">Transmembrane</keyword>
<protein>
    <submittedName>
        <fullName evidence="2">Uncharacterized protein</fullName>
    </submittedName>
</protein>
<name>A0A2P9DHD5_PLARE</name>